<dbReference type="Proteomes" id="UP000252558">
    <property type="component" value="Unassembled WGS sequence"/>
</dbReference>
<gene>
    <name evidence="3" type="ORF">DU002_05585</name>
</gene>
<protein>
    <submittedName>
        <fullName evidence="3">Uncharacterized protein</fullName>
    </submittedName>
</protein>
<evidence type="ECO:0000313" key="4">
    <source>
        <dbReference type="Proteomes" id="UP000252558"/>
    </source>
</evidence>
<organism evidence="3 4">
    <name type="scientific">Corallincola holothuriorum</name>
    <dbReference type="NCBI Taxonomy" id="2282215"/>
    <lineage>
        <taxon>Bacteria</taxon>
        <taxon>Pseudomonadati</taxon>
        <taxon>Pseudomonadota</taxon>
        <taxon>Gammaproteobacteria</taxon>
        <taxon>Alteromonadales</taxon>
        <taxon>Psychromonadaceae</taxon>
        <taxon>Corallincola</taxon>
    </lineage>
</organism>
<dbReference type="PROSITE" id="PS51257">
    <property type="entry name" value="PROKAR_LIPOPROTEIN"/>
    <property type="match status" value="1"/>
</dbReference>
<evidence type="ECO:0000313" key="3">
    <source>
        <dbReference type="EMBL" id="RCU51935.1"/>
    </source>
</evidence>
<sequence length="991" mass="109979">MYQGRKGFLIFLLSVALTACGGGGGGGDSEPSPGVEPTPTPEPSPDPDPVVPQPPEEVLKSSLLLPADLIDLKISYNATGSSLYRTHFSAKEQKGTHIVSPLNYSNGGREYYIVSETNAHLAGWFSPMINVNQTNYTAEFILDDPIALMSDELGSLSIGGSGTVHIDPTYGDVAFSFDSGEIERFGKEVVTVAAGTFLAEHIAIDISAHAIIDGYSFYIPYEVEWWIVPNLGIVQRKEGSVATFTMGYAVTGDNDNDGLDNFIDAFPDNGEALYDFDGDGISNHMDDDDDNDGVVDSEDSDNLNPYESADTDGDGIGNNEDDDDDNDGYFDSFDEYPLNPERHVKTELGESSITLTKELSYAGQQSDNPSFDLYYSTQENIDINPSVIDADWLNLSIVNRASGEKGDIGYIRLTVDYSKLEVGEYNARLLVNDPIEATPLEVNVKFNLTAPALYIELCGVTYDSGRNCDDSVNYISFEKGSALKKRYVVNTDRYGHSHISGAIEFGSVSSFMELKKSTEDSDGLLFDLSLDPLLTSETTEKGYVDLIQKLEDREISTRVEFDVFSSAGVFYSDEASVSFSSFPDTEVLSQTIHLISEQPLPEDWSAVSDQPWLQLHKFDNTLTLSADVTGLEESILHEALVTISADGFINETVEVPVSFWIGPASLPSNIKLSSLGYFLSNALDPYRPYVYLSSKDRDTSVTVYNYYTEEVVRVFDILSDLETEADSYSSVIHRTLVSKDGQWLYLIYDDTVVVYNANDFELYKTFDVPEYLDDNFTVNYYQGQHLITFTGSFEEQTYTYDGIPVDIPHTFQMNSIGADGRSACFTEYDYSISDMRTTCVSTFIATLNPLSLSVTELPSLGKDGFYRSDMDDVTYVFEDKSDERVLQAYDNSGILLYEYSVLDELKLDWTTETAYSVDSNGVVTLATLPNYFHSSEIYMSRFDRSGKIEDFSMEIEATNSSDAAYFTGKGQVSNDGLYMLRKEQLIRLINL</sequence>
<accession>A0A368NQ05</accession>
<dbReference type="SUPFAM" id="SSF51004">
    <property type="entry name" value="C-terminal (heme d1) domain of cytochrome cd1-nitrite reductase"/>
    <property type="match status" value="1"/>
</dbReference>
<dbReference type="AlphaFoldDB" id="A0A368NQ05"/>
<feature type="signal peptide" evidence="2">
    <location>
        <begin position="1"/>
        <end position="21"/>
    </location>
</feature>
<feature type="compositionally biased region" description="Pro residues" evidence="1">
    <location>
        <begin position="34"/>
        <end position="53"/>
    </location>
</feature>
<feature type="compositionally biased region" description="Acidic residues" evidence="1">
    <location>
        <begin position="286"/>
        <end position="301"/>
    </location>
</feature>
<feature type="region of interest" description="Disordered" evidence="1">
    <location>
        <begin position="277"/>
        <end position="337"/>
    </location>
</feature>
<evidence type="ECO:0000256" key="1">
    <source>
        <dbReference type="SAM" id="MobiDB-lite"/>
    </source>
</evidence>
<feature type="chain" id="PRO_5016950679" evidence="2">
    <location>
        <begin position="22"/>
        <end position="991"/>
    </location>
</feature>
<feature type="compositionally biased region" description="Acidic residues" evidence="1">
    <location>
        <begin position="309"/>
        <end position="334"/>
    </location>
</feature>
<dbReference type="Gene3D" id="4.10.1080.10">
    <property type="entry name" value="TSP type-3 repeat"/>
    <property type="match status" value="1"/>
</dbReference>
<dbReference type="InterPro" id="IPR028974">
    <property type="entry name" value="TSP_type-3_rpt"/>
</dbReference>
<feature type="region of interest" description="Disordered" evidence="1">
    <location>
        <begin position="23"/>
        <end position="53"/>
    </location>
</feature>
<comment type="caution">
    <text evidence="3">The sequence shown here is derived from an EMBL/GenBank/DDBJ whole genome shotgun (WGS) entry which is preliminary data.</text>
</comment>
<dbReference type="SUPFAM" id="SSF103647">
    <property type="entry name" value="TSP type-3 repeat"/>
    <property type="match status" value="1"/>
</dbReference>
<keyword evidence="2" id="KW-0732">Signal</keyword>
<dbReference type="GO" id="GO:0005509">
    <property type="term" value="F:calcium ion binding"/>
    <property type="evidence" value="ECO:0007669"/>
    <property type="project" value="InterPro"/>
</dbReference>
<dbReference type="EMBL" id="QPID01000002">
    <property type="protein sequence ID" value="RCU51935.1"/>
    <property type="molecule type" value="Genomic_DNA"/>
</dbReference>
<reference evidence="3 4" key="1">
    <citation type="submission" date="2018-07" db="EMBL/GenBank/DDBJ databases">
        <title>Corallincola holothuriorum sp. nov., a new facultative anaerobe isolated from sea cucumber Apostichopus japonicus.</title>
        <authorList>
            <person name="Xia H."/>
        </authorList>
    </citation>
    <scope>NUCLEOTIDE SEQUENCE [LARGE SCALE GENOMIC DNA]</scope>
    <source>
        <strain evidence="3 4">C4</strain>
    </source>
</reference>
<dbReference type="InterPro" id="IPR011048">
    <property type="entry name" value="Haem_d1_sf"/>
</dbReference>
<keyword evidence="4" id="KW-1185">Reference proteome</keyword>
<dbReference type="RefSeq" id="WP_114337365.1">
    <property type="nucleotide sequence ID" value="NZ_QPID01000002.1"/>
</dbReference>
<proteinExistence type="predicted"/>
<evidence type="ECO:0000256" key="2">
    <source>
        <dbReference type="SAM" id="SignalP"/>
    </source>
</evidence>
<dbReference type="OrthoDB" id="6218042at2"/>
<name>A0A368NQ05_9GAMM</name>